<gene>
    <name evidence="1" type="ORF">OCBIM_22005662mg</name>
</gene>
<dbReference type="EMBL" id="KQ417271">
    <property type="protein sequence ID" value="KOF92928.1"/>
    <property type="molecule type" value="Genomic_DNA"/>
</dbReference>
<reference evidence="1" key="1">
    <citation type="submission" date="2015-07" db="EMBL/GenBank/DDBJ databases">
        <title>MeaNS - Measles Nucleotide Surveillance Program.</title>
        <authorList>
            <person name="Tran T."/>
            <person name="Druce J."/>
        </authorList>
    </citation>
    <scope>NUCLEOTIDE SEQUENCE</scope>
    <source>
        <strain evidence="1">UCB-OBI-ISO-001</strain>
        <tissue evidence="1">Gonad</tissue>
    </source>
</reference>
<evidence type="ECO:0000313" key="1">
    <source>
        <dbReference type="EMBL" id="KOF92928.1"/>
    </source>
</evidence>
<protein>
    <submittedName>
        <fullName evidence="1">Uncharacterized protein</fullName>
    </submittedName>
</protein>
<proteinExistence type="predicted"/>
<name>A0A0L8HUM8_OCTBM</name>
<accession>A0A0L8HUM8</accession>
<sequence length="59" mass="7073">MYIEAYGQIKRMKWGWKDKLYSLRGILDSVFTTREELVKAKENKNKNNRVDNSSKAYRT</sequence>
<dbReference type="AlphaFoldDB" id="A0A0L8HUM8"/>
<organism evidence="1">
    <name type="scientific">Octopus bimaculoides</name>
    <name type="common">California two-spotted octopus</name>
    <dbReference type="NCBI Taxonomy" id="37653"/>
    <lineage>
        <taxon>Eukaryota</taxon>
        <taxon>Metazoa</taxon>
        <taxon>Spiralia</taxon>
        <taxon>Lophotrochozoa</taxon>
        <taxon>Mollusca</taxon>
        <taxon>Cephalopoda</taxon>
        <taxon>Coleoidea</taxon>
        <taxon>Octopodiformes</taxon>
        <taxon>Octopoda</taxon>
        <taxon>Incirrata</taxon>
        <taxon>Octopodidae</taxon>
        <taxon>Octopus</taxon>
    </lineage>
</organism>